<comment type="caution">
    <text evidence="2">The sequence shown here is derived from an EMBL/GenBank/DDBJ whole genome shotgun (WGS) entry which is preliminary data.</text>
</comment>
<dbReference type="Gene3D" id="3.30.70.970">
    <property type="entry name" value="RraB-like"/>
    <property type="match status" value="1"/>
</dbReference>
<evidence type="ECO:0000313" key="3">
    <source>
        <dbReference type="Proteomes" id="UP001596105"/>
    </source>
</evidence>
<protein>
    <submittedName>
        <fullName evidence="2">Ribonuclease E inhibitor RraB</fullName>
    </submittedName>
</protein>
<accession>A0ABW0M2F0</accession>
<dbReference type="Pfam" id="PF06877">
    <property type="entry name" value="RraB"/>
    <property type="match status" value="1"/>
</dbReference>
<reference evidence="3" key="1">
    <citation type="journal article" date="2019" name="Int. J. Syst. Evol. Microbiol.">
        <title>The Global Catalogue of Microorganisms (GCM) 10K type strain sequencing project: providing services to taxonomists for standard genome sequencing and annotation.</title>
        <authorList>
            <consortium name="The Broad Institute Genomics Platform"/>
            <consortium name="The Broad Institute Genome Sequencing Center for Infectious Disease"/>
            <person name="Wu L."/>
            <person name="Ma J."/>
        </authorList>
    </citation>
    <scope>NUCLEOTIDE SEQUENCE [LARGE SCALE GENOMIC DNA]</scope>
    <source>
        <strain evidence="3">CCUG 57113</strain>
    </source>
</reference>
<dbReference type="Proteomes" id="UP001596105">
    <property type="component" value="Unassembled WGS sequence"/>
</dbReference>
<dbReference type="InterPro" id="IPR009671">
    <property type="entry name" value="RraB_dom"/>
</dbReference>
<feature type="domain" description="Regulator of ribonuclease activity B" evidence="1">
    <location>
        <begin position="6"/>
        <end position="55"/>
    </location>
</feature>
<dbReference type="EMBL" id="JBHSMH010000120">
    <property type="protein sequence ID" value="MFC5472309.1"/>
    <property type="molecule type" value="Genomic_DNA"/>
</dbReference>
<dbReference type="RefSeq" id="WP_378084020.1">
    <property type="nucleotide sequence ID" value="NZ_JBHSMH010000120.1"/>
</dbReference>
<keyword evidence="3" id="KW-1185">Reference proteome</keyword>
<dbReference type="InterPro" id="IPR036701">
    <property type="entry name" value="RraB-like_sf"/>
</dbReference>
<evidence type="ECO:0000259" key="1">
    <source>
        <dbReference type="Pfam" id="PF06877"/>
    </source>
</evidence>
<sequence>MYSFVEENTHQEESVLPYQLVLSNMSAVELQTINRFTTELLKKAAAVGGNYDGWESPVIK</sequence>
<evidence type="ECO:0000313" key="2">
    <source>
        <dbReference type="EMBL" id="MFC5472309.1"/>
    </source>
</evidence>
<proteinExistence type="predicted"/>
<dbReference type="SUPFAM" id="SSF89946">
    <property type="entry name" value="Hypothetical protein VC0424"/>
    <property type="match status" value="1"/>
</dbReference>
<name>A0ABW0M2F0_9BACL</name>
<gene>
    <name evidence="2" type="ORF">ACFPPD_26855</name>
</gene>
<organism evidence="2 3">
    <name type="scientific">Cohnella suwonensis</name>
    <dbReference type="NCBI Taxonomy" id="696072"/>
    <lineage>
        <taxon>Bacteria</taxon>
        <taxon>Bacillati</taxon>
        <taxon>Bacillota</taxon>
        <taxon>Bacilli</taxon>
        <taxon>Bacillales</taxon>
        <taxon>Paenibacillaceae</taxon>
        <taxon>Cohnella</taxon>
    </lineage>
</organism>